<comment type="catalytic activity">
    <reaction evidence="12">
        <text>2 D-alanine + ATP = D-alanyl-D-alanine + ADP + phosphate + H(+)</text>
        <dbReference type="Rhea" id="RHEA:11224"/>
        <dbReference type="ChEBI" id="CHEBI:15378"/>
        <dbReference type="ChEBI" id="CHEBI:30616"/>
        <dbReference type="ChEBI" id="CHEBI:43474"/>
        <dbReference type="ChEBI" id="CHEBI:57416"/>
        <dbReference type="ChEBI" id="CHEBI:57822"/>
        <dbReference type="ChEBI" id="CHEBI:456216"/>
        <dbReference type="EC" id="6.3.2.4"/>
    </reaction>
</comment>
<keyword evidence="11 12" id="KW-0961">Cell wall biogenesis/degradation</keyword>
<dbReference type="InterPro" id="IPR016185">
    <property type="entry name" value="PreATP-grasp_dom_sf"/>
</dbReference>
<feature type="active site" evidence="13">
    <location>
        <position position="185"/>
    </location>
</feature>
<evidence type="ECO:0000259" key="16">
    <source>
        <dbReference type="PROSITE" id="PS50975"/>
    </source>
</evidence>
<dbReference type="Pfam" id="PF07478">
    <property type="entry name" value="Dala_Dala_lig_C"/>
    <property type="match status" value="1"/>
</dbReference>
<dbReference type="InterPro" id="IPR005905">
    <property type="entry name" value="D_ala_D_ala"/>
</dbReference>
<dbReference type="SUPFAM" id="SSF52440">
    <property type="entry name" value="PreATP-grasp domain"/>
    <property type="match status" value="1"/>
</dbReference>
<comment type="pathway">
    <text evidence="12">Cell wall biogenesis; peptidoglycan biosynthesis.</text>
</comment>
<dbReference type="PROSITE" id="PS00843">
    <property type="entry name" value="DALA_DALA_LIGASE_1"/>
    <property type="match status" value="1"/>
</dbReference>
<keyword evidence="5 15" id="KW-0547">Nucleotide-binding</keyword>
<dbReference type="GO" id="GO:0071555">
    <property type="term" value="P:cell wall organization"/>
    <property type="evidence" value="ECO:0007669"/>
    <property type="project" value="UniProtKB-KW"/>
</dbReference>
<dbReference type="HAMAP" id="MF_00047">
    <property type="entry name" value="Dala_Dala_lig"/>
    <property type="match status" value="1"/>
</dbReference>
<comment type="function">
    <text evidence="12">Cell wall formation.</text>
</comment>
<dbReference type="EMBL" id="LYPA01000071">
    <property type="protein sequence ID" value="OBR63615.1"/>
    <property type="molecule type" value="Genomic_DNA"/>
</dbReference>
<comment type="similarity">
    <text evidence="2 12">Belongs to the D-alanine--D-alanine ligase family.</text>
</comment>
<evidence type="ECO:0000256" key="8">
    <source>
        <dbReference type="ARBA" id="ARBA00022960"/>
    </source>
</evidence>
<dbReference type="GO" id="GO:0005829">
    <property type="term" value="C:cytosol"/>
    <property type="evidence" value="ECO:0007669"/>
    <property type="project" value="TreeGrafter"/>
</dbReference>
<dbReference type="GO" id="GO:0005524">
    <property type="term" value="F:ATP binding"/>
    <property type="evidence" value="ECO:0007669"/>
    <property type="project" value="UniProtKB-UniRule"/>
</dbReference>
<dbReference type="PANTHER" id="PTHR23132:SF25">
    <property type="entry name" value="D-ALANINE--D-ALANINE LIGASE A"/>
    <property type="match status" value="1"/>
</dbReference>
<accession>A0A1A5YDZ3</accession>
<dbReference type="PANTHER" id="PTHR23132">
    <property type="entry name" value="D-ALANINE--D-ALANINE LIGASE"/>
    <property type="match status" value="1"/>
</dbReference>
<dbReference type="Gene3D" id="3.30.1490.20">
    <property type="entry name" value="ATP-grasp fold, A domain"/>
    <property type="match status" value="1"/>
</dbReference>
<evidence type="ECO:0000256" key="14">
    <source>
        <dbReference type="PIRSR" id="PIRSR039102-3"/>
    </source>
</evidence>
<evidence type="ECO:0000256" key="15">
    <source>
        <dbReference type="PROSITE-ProRule" id="PRU00409"/>
    </source>
</evidence>
<feature type="active site" evidence="13">
    <location>
        <position position="319"/>
    </location>
</feature>
<dbReference type="Gene3D" id="3.30.470.20">
    <property type="entry name" value="ATP-grasp fold, B domain"/>
    <property type="match status" value="1"/>
</dbReference>
<keyword evidence="9 12" id="KW-0573">Peptidoglycan synthesis</keyword>
<feature type="binding site" evidence="14">
    <location>
        <position position="310"/>
    </location>
    <ligand>
        <name>Mg(2+)</name>
        <dbReference type="ChEBI" id="CHEBI:18420"/>
        <label>2</label>
    </ligand>
</feature>
<proteinExistence type="inferred from homology"/>
<comment type="cofactor">
    <cofactor evidence="1">
        <name>Mn(2+)</name>
        <dbReference type="ChEBI" id="CHEBI:29035"/>
    </cofactor>
</comment>
<comment type="caution">
    <text evidence="17">The sequence shown here is derived from an EMBL/GenBank/DDBJ whole genome shotgun (WGS) entry which is preliminary data.</text>
</comment>
<evidence type="ECO:0000256" key="3">
    <source>
        <dbReference type="ARBA" id="ARBA00022598"/>
    </source>
</evidence>
<evidence type="ECO:0000256" key="12">
    <source>
        <dbReference type="HAMAP-Rule" id="MF_00047"/>
    </source>
</evidence>
<dbReference type="PIRSF" id="PIRSF039102">
    <property type="entry name" value="Ddl/VanB"/>
    <property type="match status" value="1"/>
</dbReference>
<dbReference type="UniPathway" id="UPA00219"/>
<dbReference type="InterPro" id="IPR000291">
    <property type="entry name" value="D-Ala_lig_Van_CS"/>
</dbReference>
<evidence type="ECO:0000313" key="18">
    <source>
        <dbReference type="Proteomes" id="UP000092024"/>
    </source>
</evidence>
<feature type="binding site" evidence="14">
    <location>
        <position position="295"/>
    </location>
    <ligand>
        <name>Mg(2+)</name>
        <dbReference type="ChEBI" id="CHEBI:18420"/>
        <label>1</label>
    </ligand>
</feature>
<evidence type="ECO:0000256" key="4">
    <source>
        <dbReference type="ARBA" id="ARBA00022723"/>
    </source>
</evidence>
<keyword evidence="4 14" id="KW-0479">Metal-binding</keyword>
<name>A0A1A5YDZ3_9BACL</name>
<evidence type="ECO:0000256" key="9">
    <source>
        <dbReference type="ARBA" id="ARBA00022984"/>
    </source>
</evidence>
<dbReference type="GO" id="GO:0008716">
    <property type="term" value="F:D-alanine-D-alanine ligase activity"/>
    <property type="evidence" value="ECO:0007669"/>
    <property type="project" value="UniProtKB-UniRule"/>
</dbReference>
<dbReference type="GO" id="GO:0046872">
    <property type="term" value="F:metal ion binding"/>
    <property type="evidence" value="ECO:0007669"/>
    <property type="project" value="UniProtKB-KW"/>
</dbReference>
<keyword evidence="10 14" id="KW-0464">Manganese</keyword>
<evidence type="ECO:0000256" key="7">
    <source>
        <dbReference type="ARBA" id="ARBA00022842"/>
    </source>
</evidence>
<keyword evidence="12" id="KW-0963">Cytoplasm</keyword>
<keyword evidence="3 12" id="KW-0436">Ligase</keyword>
<keyword evidence="18" id="KW-1185">Reference proteome</keyword>
<evidence type="ECO:0000256" key="13">
    <source>
        <dbReference type="PIRSR" id="PIRSR039102-1"/>
    </source>
</evidence>
<comment type="cofactor">
    <cofactor evidence="14">
        <name>Mg(2+)</name>
        <dbReference type="ChEBI" id="CHEBI:18420"/>
    </cofactor>
    <cofactor evidence="14">
        <name>Mn(2+)</name>
        <dbReference type="ChEBI" id="CHEBI:29035"/>
    </cofactor>
    <text evidence="14">Binds 2 magnesium or manganese ions per subunit.</text>
</comment>
<keyword evidence="7 14" id="KW-0460">Magnesium</keyword>
<sequence>MKMKVFVLYGGRSAEHEVSLRTAFTVLGSMDRSRYDVYPVYITTDGLWSCNGAMKEPFASKEELVLTAAGGDPAGSIGEVLSRYFSLPGKKAVLPLLHGSYGEDGTVQGLLELLDIPYVGNGVLSAALTLDKAMCKKVLEQEGIAQTRHVTLSPEQWLDGREDVMDWIEGEVGYPCYVKPASLGSSIGISRCPSRSELEAGIVQAFRYDRKLVVETEIVGREIQVAVMGNGAPVASLPGEFLHGVDFFDFQAKYMDQSLRMSVPAELPSHLLEEIRTLALRAYIALDCAGLARVDFFVDGQGGIFLNEINALPGFTGTSMYPVMWERTSGIPYGELLDRLLDYGIARHEEKRRLQFAR</sequence>
<organism evidence="17 18">
    <name type="scientific">Paenibacillus oryzae</name>
    <dbReference type="NCBI Taxonomy" id="1844972"/>
    <lineage>
        <taxon>Bacteria</taxon>
        <taxon>Bacillati</taxon>
        <taxon>Bacillota</taxon>
        <taxon>Bacilli</taxon>
        <taxon>Bacillales</taxon>
        <taxon>Paenibacillaceae</taxon>
        <taxon>Paenibacillus</taxon>
    </lineage>
</organism>
<dbReference type="PROSITE" id="PS50975">
    <property type="entry name" value="ATP_GRASP"/>
    <property type="match status" value="1"/>
</dbReference>
<comment type="subcellular location">
    <subcellularLocation>
        <location evidence="12">Cytoplasm</location>
    </subcellularLocation>
</comment>
<dbReference type="Proteomes" id="UP000092024">
    <property type="component" value="Unassembled WGS sequence"/>
</dbReference>
<dbReference type="Gene3D" id="3.40.50.20">
    <property type="match status" value="1"/>
</dbReference>
<evidence type="ECO:0000256" key="2">
    <source>
        <dbReference type="ARBA" id="ARBA00010871"/>
    </source>
</evidence>
<dbReference type="AlphaFoldDB" id="A0A1A5YDZ3"/>
<dbReference type="NCBIfam" id="TIGR01205">
    <property type="entry name" value="D_ala_D_alaTIGR"/>
    <property type="match status" value="1"/>
</dbReference>
<feature type="active site" evidence="13">
    <location>
        <position position="15"/>
    </location>
</feature>
<dbReference type="EC" id="6.3.2.4" evidence="12"/>
<dbReference type="SUPFAM" id="SSF56059">
    <property type="entry name" value="Glutathione synthetase ATP-binding domain-like"/>
    <property type="match status" value="1"/>
</dbReference>
<keyword evidence="6 15" id="KW-0067">ATP-binding</keyword>
<feature type="binding site" evidence="14">
    <location>
        <position position="308"/>
    </location>
    <ligand>
        <name>Mg(2+)</name>
        <dbReference type="ChEBI" id="CHEBI:18420"/>
        <label>2</label>
    </ligand>
</feature>
<evidence type="ECO:0000256" key="11">
    <source>
        <dbReference type="ARBA" id="ARBA00023316"/>
    </source>
</evidence>
<keyword evidence="8 12" id="KW-0133">Cell shape</keyword>
<dbReference type="GO" id="GO:0009252">
    <property type="term" value="P:peptidoglycan biosynthetic process"/>
    <property type="evidence" value="ECO:0007669"/>
    <property type="project" value="UniProtKB-UniRule"/>
</dbReference>
<feature type="binding site" evidence="14">
    <location>
        <position position="308"/>
    </location>
    <ligand>
        <name>Mg(2+)</name>
        <dbReference type="ChEBI" id="CHEBI:18420"/>
        <label>1</label>
    </ligand>
</feature>
<evidence type="ECO:0000313" key="17">
    <source>
        <dbReference type="EMBL" id="OBR63615.1"/>
    </source>
</evidence>
<feature type="domain" description="ATP-grasp" evidence="16">
    <location>
        <begin position="136"/>
        <end position="342"/>
    </location>
</feature>
<dbReference type="GO" id="GO:0008360">
    <property type="term" value="P:regulation of cell shape"/>
    <property type="evidence" value="ECO:0007669"/>
    <property type="project" value="UniProtKB-KW"/>
</dbReference>
<reference evidence="17 18" key="1">
    <citation type="submission" date="2016-05" db="EMBL/GenBank/DDBJ databases">
        <title>Paenibacillus oryzae. sp. nov., isolated from the rice root.</title>
        <authorList>
            <person name="Zhang J."/>
            <person name="Zhang X."/>
        </authorList>
    </citation>
    <scope>NUCLEOTIDE SEQUENCE [LARGE SCALE GENOMIC DNA]</scope>
    <source>
        <strain evidence="17 18">1DrF-4</strain>
    </source>
</reference>
<dbReference type="PROSITE" id="PS00844">
    <property type="entry name" value="DALA_DALA_LIGASE_2"/>
    <property type="match status" value="1"/>
</dbReference>
<dbReference type="InterPro" id="IPR011095">
    <property type="entry name" value="Dala_Dala_lig_C"/>
</dbReference>
<dbReference type="STRING" id="1844972.A7K91_06615"/>
<dbReference type="InterPro" id="IPR013815">
    <property type="entry name" value="ATP_grasp_subdomain_1"/>
</dbReference>
<dbReference type="Pfam" id="PF01820">
    <property type="entry name" value="Dala_Dala_lig_N"/>
    <property type="match status" value="1"/>
</dbReference>
<dbReference type="InterPro" id="IPR011127">
    <property type="entry name" value="Dala_Dala_lig_N"/>
</dbReference>
<evidence type="ECO:0000256" key="6">
    <source>
        <dbReference type="ARBA" id="ARBA00022840"/>
    </source>
</evidence>
<evidence type="ECO:0000256" key="10">
    <source>
        <dbReference type="ARBA" id="ARBA00023211"/>
    </source>
</evidence>
<evidence type="ECO:0000256" key="5">
    <source>
        <dbReference type="ARBA" id="ARBA00022741"/>
    </source>
</evidence>
<evidence type="ECO:0000256" key="1">
    <source>
        <dbReference type="ARBA" id="ARBA00001936"/>
    </source>
</evidence>
<gene>
    <name evidence="12 17" type="primary">ddl</name>
    <name evidence="17" type="ORF">A7K91_06615</name>
</gene>
<dbReference type="NCBIfam" id="NF002528">
    <property type="entry name" value="PRK01966.1-4"/>
    <property type="match status" value="1"/>
</dbReference>
<protein>
    <recommendedName>
        <fullName evidence="12">D-alanine--D-alanine ligase</fullName>
        <ecNumber evidence="12">6.3.2.4</ecNumber>
    </recommendedName>
    <alternativeName>
        <fullName evidence="12">D-Ala-D-Ala ligase</fullName>
    </alternativeName>
    <alternativeName>
        <fullName evidence="12">D-alanylalanine synthetase</fullName>
    </alternativeName>
</protein>
<dbReference type="InterPro" id="IPR011761">
    <property type="entry name" value="ATP-grasp"/>
</dbReference>